<dbReference type="InterPro" id="IPR015943">
    <property type="entry name" value="WD40/YVTN_repeat-like_dom_sf"/>
</dbReference>
<dbReference type="InterPro" id="IPR014908">
    <property type="entry name" value="Nucleoporin_Nup133/Nup155_N"/>
</dbReference>
<keyword evidence="3" id="KW-0813">Transport</keyword>
<dbReference type="Gene3D" id="1.25.40.700">
    <property type="match status" value="1"/>
</dbReference>
<dbReference type="RefSeq" id="XP_002172624.2">
    <property type="nucleotide sequence ID" value="XM_002172588.2"/>
</dbReference>
<dbReference type="SUPFAM" id="SSF117289">
    <property type="entry name" value="Nucleoporin domain"/>
    <property type="match status" value="1"/>
</dbReference>
<feature type="domain" description="Nucleoporin Nup133/Nup155-like N-terminal" evidence="6">
    <location>
        <begin position="56"/>
        <end position="446"/>
    </location>
</feature>
<evidence type="ECO:0000259" key="5">
    <source>
        <dbReference type="Pfam" id="PF03177"/>
    </source>
</evidence>
<reference evidence="7 9" key="1">
    <citation type="journal article" date="2011" name="Science">
        <title>Comparative functional genomics of the fission yeasts.</title>
        <authorList>
            <person name="Rhind N."/>
            <person name="Chen Z."/>
            <person name="Yassour M."/>
            <person name="Thompson D.A."/>
            <person name="Haas B.J."/>
            <person name="Habib N."/>
            <person name="Wapinski I."/>
            <person name="Roy S."/>
            <person name="Lin M.F."/>
            <person name="Heiman D.I."/>
            <person name="Young S.K."/>
            <person name="Furuya K."/>
            <person name="Guo Y."/>
            <person name="Pidoux A."/>
            <person name="Chen H.M."/>
            <person name="Robbertse B."/>
            <person name="Goldberg J.M."/>
            <person name="Aoki K."/>
            <person name="Bayne E.H."/>
            <person name="Berlin A.M."/>
            <person name="Desjardins C.A."/>
            <person name="Dobbs E."/>
            <person name="Dukaj L."/>
            <person name="Fan L."/>
            <person name="FitzGerald M.G."/>
            <person name="French C."/>
            <person name="Gujja S."/>
            <person name="Hansen K."/>
            <person name="Keifenheim D."/>
            <person name="Levin J.Z."/>
            <person name="Mosher R.A."/>
            <person name="Mueller C.A."/>
            <person name="Pfiffner J."/>
            <person name="Priest M."/>
            <person name="Russ C."/>
            <person name="Smialowska A."/>
            <person name="Swoboda P."/>
            <person name="Sykes S.M."/>
            <person name="Vaughn M."/>
            <person name="Vengrova S."/>
            <person name="Yoder R."/>
            <person name="Zeng Q."/>
            <person name="Allshire R."/>
            <person name="Baulcombe D."/>
            <person name="Birren B.W."/>
            <person name="Brown W."/>
            <person name="Ekwall K."/>
            <person name="Kellis M."/>
            <person name="Leatherwood J."/>
            <person name="Levin H."/>
            <person name="Margalit H."/>
            <person name="Martienssen R."/>
            <person name="Nieduszynski C.A."/>
            <person name="Spatafora J.W."/>
            <person name="Friedman N."/>
            <person name="Dalgaard J.Z."/>
            <person name="Baumann P."/>
            <person name="Niki H."/>
            <person name="Regev A."/>
            <person name="Nusbaum C."/>
        </authorList>
    </citation>
    <scope>NUCLEOTIDE SEQUENCE [LARGE SCALE GENOMIC DNA]</scope>
    <source>
        <strain evidence="9">yFS275 / FY16936</strain>
    </source>
</reference>
<dbReference type="Gene3D" id="2.130.10.10">
    <property type="entry name" value="YVTN repeat-like/Quinoprotein amine dehydrogenase"/>
    <property type="match status" value="1"/>
</dbReference>
<dbReference type="GeneID" id="7048123"/>
<dbReference type="GO" id="GO:1990426">
    <property type="term" value="P:mitotic recombination-dependent replication fork processing"/>
    <property type="evidence" value="ECO:0007669"/>
    <property type="project" value="EnsemblFungi"/>
</dbReference>
<dbReference type="GO" id="GO:0006606">
    <property type="term" value="P:protein import into nucleus"/>
    <property type="evidence" value="ECO:0000318"/>
    <property type="project" value="GO_Central"/>
</dbReference>
<dbReference type="JaponicusDB" id="SJAG_01374">
    <property type="gene designation" value="nup132"/>
</dbReference>
<dbReference type="OrthoDB" id="103454at2759"/>
<dbReference type="HOGENOM" id="CLU_274527_0_0_1"/>
<gene>
    <name evidence="8" type="primary">nup132</name>
    <name evidence="7" type="ORF">SJAG_01374</name>
</gene>
<evidence type="ECO:0000313" key="8">
    <source>
        <dbReference type="JaponicusDB" id="SJAG_01374"/>
    </source>
</evidence>
<dbReference type="AlphaFoldDB" id="B6JXR3"/>
<dbReference type="GO" id="GO:0140599">
    <property type="term" value="C:mitotic nuclear bridge midzone membrane domain"/>
    <property type="evidence" value="ECO:0007669"/>
    <property type="project" value="EnsemblFungi"/>
</dbReference>
<dbReference type="GO" id="GO:0016973">
    <property type="term" value="P:poly(A)+ mRNA export from nucleus"/>
    <property type="evidence" value="ECO:0000318"/>
    <property type="project" value="GO_Central"/>
</dbReference>
<dbReference type="Proteomes" id="UP000001744">
    <property type="component" value="Unassembled WGS sequence"/>
</dbReference>
<dbReference type="InterPro" id="IPR007187">
    <property type="entry name" value="Nucleoporin_Nup133/Nup155_C"/>
</dbReference>
<comment type="subcellular location">
    <subcellularLocation>
        <location evidence="1">Nucleus envelope</location>
    </subcellularLocation>
</comment>
<dbReference type="VEuPathDB" id="FungiDB:SJAG_01374"/>
<dbReference type="GO" id="GO:0000972">
    <property type="term" value="P:transcription-dependent tethering of RNA polymerase II gene DNA at nuclear periphery"/>
    <property type="evidence" value="ECO:0000318"/>
    <property type="project" value="GO_Central"/>
</dbReference>
<keyword evidence="4" id="KW-0539">Nucleus</keyword>
<evidence type="ECO:0000313" key="9">
    <source>
        <dbReference type="Proteomes" id="UP000001744"/>
    </source>
</evidence>
<evidence type="ECO:0000256" key="4">
    <source>
        <dbReference type="ARBA" id="ARBA00023242"/>
    </source>
</evidence>
<sequence length="1167" mass="133322">MSDILKKRKSPIPVNTNRAKRLFLEKHGTTSQKTQFPAFEWIRGERSSVRILLKSLNPKIRNDTGIHGIVDHRSGNVLLISQTACYVFSYTYSPGIDEPPTVVFPLPNDSDAINTQYRPLASFVPAGASTGDTGLLIVLPVSGRIGYWNTIASAAAQYLVRPKGFEAKLALTKNEYCLSLTVAGRCSFVVATNLNRFFLIQVTDATGHPSLSVHLFSGTSEWMTKCLKSLHLLSPKYCAKFLYLKTHEQRHAQESILYAADETGLIDLYDFHPTHPRLIAQMDLRTLFLKTLKEGGASTHDFMVHDLAPVPNKLRRIMVLTSWQKKQHRHYVLYTCDFLDTTKPKIIYIYSLSSYTSTHMEEPKLYIPKPGCFAFCVFEGAAVMLDMQSSASGLNWLHEDPIYIKKNEYGRVIASGSEDIIVDESSGKVLRNPACLLVVQGSGVLRFEANKSSRILDLKNLLKNKIEQAVFYGYLPGVPLDFSLKHYKHLLNGDNGTILLAIGNEIMGSTSSYLPSILPSISHHLGLRVQYLTNLIHYALSMGESADSTTVISIRTMAEKCYAAKSVWMSVDARYTSYSQSLVLSRILLRMTESNDSANATREWFIGHVNEIENLITQAHDYCVDSASRVQEDPFLVLNVILEANEIILAIQASATSFREKMTNLLHIQSSPDGKVEPWTSTRNILSILSKQFELTQSALTQYQHGSVFTDIELQNDKRVELSSALSNMNVQLVALTQVCFDAFSERIAWYKVKGAEFNEEEKSIQEIFHVNRKFWIQTLIDIGKEDSTLRIAEKNLDYRSLVELCFQFHKNSSDFKLEERLSLYIQKFGKDFAFVLYDYCVEKGMLKELLDEKTSHSEYLSEYFAKTDFNVIAWIYDLHQEQYLSAAHRLIALASQKDVSLHKKKVDLCLGKLCYLSEPNTAPLETEMVQIEQNLDFIDIQNYVLKQMKPILRKMKHQGKKRLLIEATIDHVCDNKPIPAIAKQVMQRVLRRLLSNEPVTAIEMIDYLTFSLYRTRIEREEQLDYYLALRLLSYTQLSKATHDFFERTIWRRAMLQDYWPRILDLRNKTDAAIEADIQSSALYQTLELCVVNDLFETRRVHLLQPREWVFKGTAQEVESFYPLALYGNAEEVVKTLNRETANLEKVLDRTQFDEWFQSICASIRLG</sequence>
<dbReference type="GO" id="GO:0034399">
    <property type="term" value="C:nuclear periphery"/>
    <property type="evidence" value="ECO:0007669"/>
    <property type="project" value="EnsemblFungi"/>
</dbReference>
<dbReference type="PANTHER" id="PTHR13405">
    <property type="entry name" value="NUCLEAR PORE COMPLEX PROTEIN NUP133"/>
    <property type="match status" value="1"/>
</dbReference>
<evidence type="ECO:0000256" key="2">
    <source>
        <dbReference type="ARBA" id="ARBA00005569"/>
    </source>
</evidence>
<dbReference type="PANTHER" id="PTHR13405:SF12">
    <property type="entry name" value="NUCLEOPORIN NUP132"/>
    <property type="match status" value="1"/>
</dbReference>
<dbReference type="Pfam" id="PF08801">
    <property type="entry name" value="Nucleoporin_N"/>
    <property type="match status" value="1"/>
</dbReference>
<dbReference type="GO" id="GO:0005643">
    <property type="term" value="C:nuclear pore"/>
    <property type="evidence" value="ECO:0000269"/>
    <property type="project" value="JaponicusDB"/>
</dbReference>
<organism evidence="7 9">
    <name type="scientific">Schizosaccharomyces japonicus (strain yFS275 / FY16936)</name>
    <name type="common">Fission yeast</name>
    <dbReference type="NCBI Taxonomy" id="402676"/>
    <lineage>
        <taxon>Eukaryota</taxon>
        <taxon>Fungi</taxon>
        <taxon>Dikarya</taxon>
        <taxon>Ascomycota</taxon>
        <taxon>Taphrinomycotina</taxon>
        <taxon>Schizosaccharomycetes</taxon>
        <taxon>Schizosaccharomycetales</taxon>
        <taxon>Schizosaccharomycetaceae</taxon>
        <taxon>Schizosaccharomyces</taxon>
    </lineage>
</organism>
<dbReference type="STRING" id="402676.B6JXR3"/>
<dbReference type="Gene3D" id="1.20.58.1380">
    <property type="match status" value="1"/>
</dbReference>
<dbReference type="GO" id="GO:0017056">
    <property type="term" value="F:structural constituent of nuclear pore"/>
    <property type="evidence" value="ECO:0000318"/>
    <property type="project" value="GO_Central"/>
</dbReference>
<dbReference type="InterPro" id="IPR037624">
    <property type="entry name" value="Nup133-like"/>
</dbReference>
<dbReference type="EMBL" id="KE651168">
    <property type="protein sequence ID" value="EEB06331.2"/>
    <property type="molecule type" value="Genomic_DNA"/>
</dbReference>
<dbReference type="GO" id="GO:0140602">
    <property type="term" value="C:nucleolar peripheral inclusion body"/>
    <property type="evidence" value="ECO:0007669"/>
    <property type="project" value="EnsemblFungi"/>
</dbReference>
<evidence type="ECO:0000256" key="3">
    <source>
        <dbReference type="ARBA" id="ARBA00022448"/>
    </source>
</evidence>
<dbReference type="GO" id="GO:0031080">
    <property type="term" value="C:nuclear pore outer ring"/>
    <property type="evidence" value="ECO:0000318"/>
    <property type="project" value="GO_Central"/>
</dbReference>
<evidence type="ECO:0000256" key="1">
    <source>
        <dbReference type="ARBA" id="ARBA00004259"/>
    </source>
</evidence>
<protein>
    <submittedName>
        <fullName evidence="7">Nucleoporin Nup132</fullName>
    </submittedName>
</protein>
<dbReference type="Pfam" id="PF03177">
    <property type="entry name" value="Nucleoporin_C"/>
    <property type="match status" value="1"/>
</dbReference>
<feature type="domain" description="Nucleoporin Nup133/Nup155-like C-terminal" evidence="5">
    <location>
        <begin position="553"/>
        <end position="1158"/>
    </location>
</feature>
<evidence type="ECO:0000313" key="7">
    <source>
        <dbReference type="EMBL" id="EEB06331.2"/>
    </source>
</evidence>
<comment type="similarity">
    <text evidence="2">Belongs to the nucleoporin Nup133 family.</text>
</comment>
<proteinExistence type="inferred from homology"/>
<dbReference type="eggNOG" id="KOG4121">
    <property type="taxonomic scope" value="Eukaryota"/>
</dbReference>
<evidence type="ECO:0000259" key="6">
    <source>
        <dbReference type="Pfam" id="PF08801"/>
    </source>
</evidence>
<dbReference type="OMA" id="HVATLLW"/>
<name>B6JXR3_SCHJY</name>
<accession>B6JXR3</accession>
<keyword evidence="9" id="KW-1185">Reference proteome</keyword>